<dbReference type="SUPFAM" id="SSF48498">
    <property type="entry name" value="Tetracyclin repressor-like, C-terminal domain"/>
    <property type="match status" value="1"/>
</dbReference>
<dbReference type="Proteomes" id="UP000194360">
    <property type="component" value="Unassembled WGS sequence"/>
</dbReference>
<evidence type="ECO:0000256" key="5">
    <source>
        <dbReference type="SAM" id="MobiDB-lite"/>
    </source>
</evidence>
<name>A0A1Y2N036_PSEAH</name>
<protein>
    <submittedName>
        <fullName evidence="7">Putative HTH-type transcriptional regulator YfiR</fullName>
    </submittedName>
</protein>
<dbReference type="AlphaFoldDB" id="A0A1Y2N036"/>
<evidence type="ECO:0000256" key="1">
    <source>
        <dbReference type="ARBA" id="ARBA00023015"/>
    </source>
</evidence>
<keyword evidence="2 4" id="KW-0238">DNA-binding</keyword>
<accession>A0A1Y2N036</accession>
<proteinExistence type="predicted"/>
<organism evidence="7 8">
    <name type="scientific">Pseudonocardia autotrophica</name>
    <name type="common">Amycolata autotrophica</name>
    <name type="synonym">Nocardia autotrophica</name>
    <dbReference type="NCBI Taxonomy" id="2074"/>
    <lineage>
        <taxon>Bacteria</taxon>
        <taxon>Bacillati</taxon>
        <taxon>Actinomycetota</taxon>
        <taxon>Actinomycetes</taxon>
        <taxon>Pseudonocardiales</taxon>
        <taxon>Pseudonocardiaceae</taxon>
        <taxon>Pseudonocardia</taxon>
    </lineage>
</organism>
<keyword evidence="8" id="KW-1185">Reference proteome</keyword>
<dbReference type="EMBL" id="MIGB01000011">
    <property type="protein sequence ID" value="OSY40823.1"/>
    <property type="molecule type" value="Genomic_DNA"/>
</dbReference>
<dbReference type="PANTHER" id="PTHR30055">
    <property type="entry name" value="HTH-TYPE TRANSCRIPTIONAL REGULATOR RUTR"/>
    <property type="match status" value="1"/>
</dbReference>
<dbReference type="STRING" id="2074.BG845_02582"/>
<keyword evidence="1" id="KW-0805">Transcription regulation</keyword>
<evidence type="ECO:0000256" key="3">
    <source>
        <dbReference type="ARBA" id="ARBA00023163"/>
    </source>
</evidence>
<dbReference type="Pfam" id="PF21313">
    <property type="entry name" value="EthR_C"/>
    <property type="match status" value="1"/>
</dbReference>
<dbReference type="Pfam" id="PF00440">
    <property type="entry name" value="TetR_N"/>
    <property type="match status" value="1"/>
</dbReference>
<reference evidence="7 8" key="1">
    <citation type="submission" date="2016-09" db="EMBL/GenBank/DDBJ databases">
        <title>Pseudonocardia autotrophica DSM535, a candidate organism with high potential of specific P450 cytochromes.</title>
        <authorList>
            <person name="Grumaz C."/>
            <person name="Vainshtein Y."/>
            <person name="Kirstahler P."/>
            <person name="Sohn K."/>
        </authorList>
    </citation>
    <scope>NUCLEOTIDE SEQUENCE [LARGE SCALE GENOMIC DNA]</scope>
    <source>
        <strain evidence="7 8">DSM 535</strain>
    </source>
</reference>
<dbReference type="PRINTS" id="PR00455">
    <property type="entry name" value="HTHTETR"/>
</dbReference>
<feature type="domain" description="HTH tetR-type" evidence="6">
    <location>
        <begin position="34"/>
        <end position="94"/>
    </location>
</feature>
<dbReference type="Gene3D" id="1.10.357.10">
    <property type="entry name" value="Tetracycline Repressor, domain 2"/>
    <property type="match status" value="1"/>
</dbReference>
<dbReference type="InterPro" id="IPR049397">
    <property type="entry name" value="EthR_C"/>
</dbReference>
<dbReference type="SUPFAM" id="SSF46689">
    <property type="entry name" value="Homeodomain-like"/>
    <property type="match status" value="1"/>
</dbReference>
<dbReference type="InterPro" id="IPR001647">
    <property type="entry name" value="HTH_TetR"/>
</dbReference>
<dbReference type="InterPro" id="IPR009057">
    <property type="entry name" value="Homeodomain-like_sf"/>
</dbReference>
<evidence type="ECO:0000313" key="8">
    <source>
        <dbReference type="Proteomes" id="UP000194360"/>
    </source>
</evidence>
<evidence type="ECO:0000313" key="7">
    <source>
        <dbReference type="EMBL" id="OSY40823.1"/>
    </source>
</evidence>
<dbReference type="InterPro" id="IPR050109">
    <property type="entry name" value="HTH-type_TetR-like_transc_reg"/>
</dbReference>
<dbReference type="RefSeq" id="WP_085912833.1">
    <property type="nucleotide sequence ID" value="NZ_AP018920.1"/>
</dbReference>
<comment type="caution">
    <text evidence="7">The sequence shown here is derived from an EMBL/GenBank/DDBJ whole genome shotgun (WGS) entry which is preliminary data.</text>
</comment>
<dbReference type="Gene3D" id="1.10.10.60">
    <property type="entry name" value="Homeodomain-like"/>
    <property type="match status" value="1"/>
</dbReference>
<evidence type="ECO:0000259" key="6">
    <source>
        <dbReference type="PROSITE" id="PS50977"/>
    </source>
</evidence>
<dbReference type="InterPro" id="IPR036271">
    <property type="entry name" value="Tet_transcr_reg_TetR-rel_C_sf"/>
</dbReference>
<evidence type="ECO:0000256" key="2">
    <source>
        <dbReference type="ARBA" id="ARBA00023125"/>
    </source>
</evidence>
<gene>
    <name evidence="7" type="primary">yfiR_1</name>
    <name evidence="7" type="ORF">BG845_02582</name>
</gene>
<dbReference type="PANTHER" id="PTHR30055:SF234">
    <property type="entry name" value="HTH-TYPE TRANSCRIPTIONAL REGULATOR BETI"/>
    <property type="match status" value="1"/>
</dbReference>
<dbReference type="OrthoDB" id="5242390at2"/>
<dbReference type="PROSITE" id="PS50977">
    <property type="entry name" value="HTH_TETR_2"/>
    <property type="match status" value="1"/>
</dbReference>
<dbReference type="GO" id="GO:0003700">
    <property type="term" value="F:DNA-binding transcription factor activity"/>
    <property type="evidence" value="ECO:0007669"/>
    <property type="project" value="TreeGrafter"/>
</dbReference>
<keyword evidence="3" id="KW-0804">Transcription</keyword>
<feature type="DNA-binding region" description="H-T-H motif" evidence="4">
    <location>
        <begin position="57"/>
        <end position="76"/>
    </location>
</feature>
<evidence type="ECO:0000256" key="4">
    <source>
        <dbReference type="PROSITE-ProRule" id="PRU00335"/>
    </source>
</evidence>
<sequence length="229" mass="24886">MSDAGAARIGGPADEVPPIADTSGIREPTTRRGARTRATLVAAARTVFERDGYLTARLSDITAEAGCSIGTFYTYFTGKDEIFAAVLEAAQDDMLHPGMPHVADDDDPAAVIEASNRAYLVAFRRNAKLMALMHQVAAVDPAFRELRRRRGRAFAERNARRIAELQQRGQADPGIDPLQASYALSGMVSRMAMDQLVGEGADLEELVTVLTRLWINGLRLTDRSGEPAR</sequence>
<dbReference type="GO" id="GO:0000976">
    <property type="term" value="F:transcription cis-regulatory region binding"/>
    <property type="evidence" value="ECO:0007669"/>
    <property type="project" value="TreeGrafter"/>
</dbReference>
<feature type="region of interest" description="Disordered" evidence="5">
    <location>
        <begin position="1"/>
        <end position="34"/>
    </location>
</feature>